<dbReference type="SUPFAM" id="SSF53335">
    <property type="entry name" value="S-adenosyl-L-methionine-dependent methyltransferases"/>
    <property type="match status" value="1"/>
</dbReference>
<dbReference type="EMBL" id="CVRB01000003">
    <property type="protein sequence ID" value="CRK83135.1"/>
    <property type="molecule type" value="Genomic_DNA"/>
</dbReference>
<reference evidence="6" key="1">
    <citation type="submission" date="2015-05" db="EMBL/GenBank/DDBJ databases">
        <authorList>
            <person name="Urmite Genomes"/>
        </authorList>
    </citation>
    <scope>NUCLEOTIDE SEQUENCE [LARGE SCALE GENOMIC DNA]</scope>
    <source>
        <strain evidence="6">LF1</strain>
    </source>
</reference>
<dbReference type="CDD" id="cd02440">
    <property type="entry name" value="AdoMet_MTases"/>
    <property type="match status" value="1"/>
</dbReference>
<evidence type="ECO:0000313" key="5">
    <source>
        <dbReference type="EMBL" id="CRK83135.1"/>
    </source>
</evidence>
<proteinExistence type="inferred from homology"/>
<evidence type="ECO:0000256" key="2">
    <source>
        <dbReference type="ARBA" id="ARBA00022603"/>
    </source>
</evidence>
<organism evidence="5 6">
    <name type="scientific">Neobacillus massiliamazoniensis</name>
    <dbReference type="NCBI Taxonomy" id="1499688"/>
    <lineage>
        <taxon>Bacteria</taxon>
        <taxon>Bacillati</taxon>
        <taxon>Bacillota</taxon>
        <taxon>Bacilli</taxon>
        <taxon>Bacillales</taxon>
        <taxon>Bacillaceae</taxon>
        <taxon>Neobacillus</taxon>
    </lineage>
</organism>
<evidence type="ECO:0000256" key="3">
    <source>
        <dbReference type="ARBA" id="ARBA00022679"/>
    </source>
</evidence>
<keyword evidence="3 5" id="KW-0808">Transferase</keyword>
<dbReference type="InterPro" id="IPR029063">
    <property type="entry name" value="SAM-dependent_MTases_sf"/>
</dbReference>
<name>A0A0U1NYP2_9BACI</name>
<accession>A0A0U1NYP2</accession>
<comment type="similarity">
    <text evidence="1">Belongs to the methyltransferase superfamily.</text>
</comment>
<dbReference type="GO" id="GO:0032259">
    <property type="term" value="P:methylation"/>
    <property type="evidence" value="ECO:0007669"/>
    <property type="project" value="UniProtKB-KW"/>
</dbReference>
<dbReference type="GO" id="GO:0008757">
    <property type="term" value="F:S-adenosylmethionine-dependent methyltransferase activity"/>
    <property type="evidence" value="ECO:0007669"/>
    <property type="project" value="InterPro"/>
</dbReference>
<dbReference type="STRING" id="1499688.BN000_03093"/>
<evidence type="ECO:0000256" key="1">
    <source>
        <dbReference type="ARBA" id="ARBA00008361"/>
    </source>
</evidence>
<dbReference type="PANTHER" id="PTHR44942">
    <property type="entry name" value="METHYLTRANSF_11 DOMAIN-CONTAINING PROTEIN"/>
    <property type="match status" value="1"/>
</dbReference>
<dbReference type="PANTHER" id="PTHR44942:SF4">
    <property type="entry name" value="METHYLTRANSFERASE TYPE 11 DOMAIN-CONTAINING PROTEIN"/>
    <property type="match status" value="1"/>
</dbReference>
<dbReference type="Gene3D" id="3.40.50.150">
    <property type="entry name" value="Vaccinia Virus protein VP39"/>
    <property type="match status" value="1"/>
</dbReference>
<gene>
    <name evidence="5" type="ORF">BN000_03093</name>
</gene>
<dbReference type="InterPro" id="IPR013216">
    <property type="entry name" value="Methyltransf_11"/>
</dbReference>
<keyword evidence="2 5" id="KW-0489">Methyltransferase</keyword>
<evidence type="ECO:0000313" key="6">
    <source>
        <dbReference type="Proteomes" id="UP000199087"/>
    </source>
</evidence>
<dbReference type="RefSeq" id="WP_090635415.1">
    <property type="nucleotide sequence ID" value="NZ_CVRB01000003.1"/>
</dbReference>
<dbReference type="OrthoDB" id="9797252at2"/>
<evidence type="ECO:0000259" key="4">
    <source>
        <dbReference type="Pfam" id="PF08241"/>
    </source>
</evidence>
<keyword evidence="6" id="KW-1185">Reference proteome</keyword>
<dbReference type="AlphaFoldDB" id="A0A0U1NYP2"/>
<sequence>MDLSELNPKGRFSNRVENYVKYRPNYPNDIIKFLNTNASFTKELIVADIGSGTGISSKLFLDNGNQVYGIEPNADMRRAGEKFLNNYTNFTSIDASSENTNLESESVDIIVCGQSFHWFEPEPTKKEFFRILKPDGFVVIINNRRKSGSEFMNEYVELIRKYSDSEVSKTFNTNFSDFFGSKTIYKEVFNNSKTFNLEILQGDLLSYSYIPSEEKKIFSTMISVFELLFKKHNKNGNVIFDYETVLYLCKMK</sequence>
<dbReference type="Pfam" id="PF08241">
    <property type="entry name" value="Methyltransf_11"/>
    <property type="match status" value="1"/>
</dbReference>
<dbReference type="Proteomes" id="UP000199087">
    <property type="component" value="Unassembled WGS sequence"/>
</dbReference>
<feature type="domain" description="Methyltransferase type 11" evidence="4">
    <location>
        <begin position="48"/>
        <end position="140"/>
    </location>
</feature>
<dbReference type="InterPro" id="IPR051052">
    <property type="entry name" value="Diverse_substrate_MTase"/>
</dbReference>
<protein>
    <submittedName>
        <fullName evidence="5">Methyltransferase</fullName>
    </submittedName>
</protein>